<dbReference type="EMBL" id="BPVZ01000134">
    <property type="protein sequence ID" value="GKV39410.1"/>
    <property type="molecule type" value="Genomic_DNA"/>
</dbReference>
<gene>
    <name evidence="1" type="ORF">SLEP1_g47175</name>
</gene>
<reference evidence="1 2" key="1">
    <citation type="journal article" date="2021" name="Commun. Biol.">
        <title>The genome of Shorea leprosula (Dipterocarpaceae) highlights the ecological relevance of drought in aseasonal tropical rainforests.</title>
        <authorList>
            <person name="Ng K.K.S."/>
            <person name="Kobayashi M.J."/>
            <person name="Fawcett J.A."/>
            <person name="Hatakeyama M."/>
            <person name="Paape T."/>
            <person name="Ng C.H."/>
            <person name="Ang C.C."/>
            <person name="Tnah L.H."/>
            <person name="Lee C.T."/>
            <person name="Nishiyama T."/>
            <person name="Sese J."/>
            <person name="O'Brien M.J."/>
            <person name="Copetti D."/>
            <person name="Mohd Noor M.I."/>
            <person name="Ong R.C."/>
            <person name="Putra M."/>
            <person name="Sireger I.Z."/>
            <person name="Indrioko S."/>
            <person name="Kosugi Y."/>
            <person name="Izuno A."/>
            <person name="Isagi Y."/>
            <person name="Lee S.L."/>
            <person name="Shimizu K.K."/>
        </authorList>
    </citation>
    <scope>NUCLEOTIDE SEQUENCE [LARGE SCALE GENOMIC DNA]</scope>
    <source>
        <strain evidence="1">214</strain>
    </source>
</reference>
<evidence type="ECO:0000313" key="2">
    <source>
        <dbReference type="Proteomes" id="UP001054252"/>
    </source>
</evidence>
<evidence type="ECO:0008006" key="3">
    <source>
        <dbReference type="Google" id="ProtNLM"/>
    </source>
</evidence>
<sequence>MQQKRTPCICMIITQVPNSTTLLLHQIAICTLLAVLLYIAVAPPAALAQDTTIFAPIITDCSSPLSTHAMLDIRPGDCQEARRDMLQQP</sequence>
<evidence type="ECO:0000313" key="1">
    <source>
        <dbReference type="EMBL" id="GKV39410.1"/>
    </source>
</evidence>
<dbReference type="Proteomes" id="UP001054252">
    <property type="component" value="Unassembled WGS sequence"/>
</dbReference>
<keyword evidence="2" id="KW-1185">Reference proteome</keyword>
<protein>
    <recommendedName>
        <fullName evidence="3">Secreted protein</fullName>
    </recommendedName>
</protein>
<accession>A0AAV5LPM3</accession>
<organism evidence="1 2">
    <name type="scientific">Rubroshorea leprosula</name>
    <dbReference type="NCBI Taxonomy" id="152421"/>
    <lineage>
        <taxon>Eukaryota</taxon>
        <taxon>Viridiplantae</taxon>
        <taxon>Streptophyta</taxon>
        <taxon>Embryophyta</taxon>
        <taxon>Tracheophyta</taxon>
        <taxon>Spermatophyta</taxon>
        <taxon>Magnoliopsida</taxon>
        <taxon>eudicotyledons</taxon>
        <taxon>Gunneridae</taxon>
        <taxon>Pentapetalae</taxon>
        <taxon>rosids</taxon>
        <taxon>malvids</taxon>
        <taxon>Malvales</taxon>
        <taxon>Dipterocarpaceae</taxon>
        <taxon>Rubroshorea</taxon>
    </lineage>
</organism>
<name>A0AAV5LPM3_9ROSI</name>
<dbReference type="AlphaFoldDB" id="A0AAV5LPM3"/>
<proteinExistence type="predicted"/>
<comment type="caution">
    <text evidence="1">The sequence shown here is derived from an EMBL/GenBank/DDBJ whole genome shotgun (WGS) entry which is preliminary data.</text>
</comment>